<dbReference type="PANTHER" id="PTHR30408:SF12">
    <property type="entry name" value="TYPE I RESTRICTION ENZYME MJAVIII SPECIFICITY SUBUNIT"/>
    <property type="match status" value="1"/>
</dbReference>
<dbReference type="EMBL" id="JACHDE010000003">
    <property type="protein sequence ID" value="MBB5400544.1"/>
    <property type="molecule type" value="Genomic_DNA"/>
</dbReference>
<dbReference type="EC" id="3.1.21.3" evidence="3"/>
<gene>
    <name evidence="3" type="ORF">HDG41_002593</name>
</gene>
<dbReference type="GO" id="GO:0003677">
    <property type="term" value="F:DNA binding"/>
    <property type="evidence" value="ECO:0007669"/>
    <property type="project" value="UniProtKB-KW"/>
</dbReference>
<organism evidence="3 4">
    <name type="scientific">Paraburkholderia youngii</name>
    <dbReference type="NCBI Taxonomy" id="2782701"/>
    <lineage>
        <taxon>Bacteria</taxon>
        <taxon>Pseudomonadati</taxon>
        <taxon>Pseudomonadota</taxon>
        <taxon>Betaproteobacteria</taxon>
        <taxon>Burkholderiales</taxon>
        <taxon>Burkholderiaceae</taxon>
        <taxon>Paraburkholderia</taxon>
    </lineage>
</organism>
<dbReference type="GO" id="GO:0009035">
    <property type="term" value="F:type I site-specific deoxyribonuclease activity"/>
    <property type="evidence" value="ECO:0007669"/>
    <property type="project" value="UniProtKB-EC"/>
</dbReference>
<dbReference type="InterPro" id="IPR052021">
    <property type="entry name" value="Type-I_RS_S_subunit"/>
</dbReference>
<evidence type="ECO:0000313" key="4">
    <source>
        <dbReference type="Proteomes" id="UP000592820"/>
    </source>
</evidence>
<accession>A0A7W8P0U3</accession>
<proteinExistence type="predicted"/>
<sequence length="331" mass="36725">MYSKLRPYLNKVVVADAPGVATTELVPLLCDRTKLLPQYLAHYLRSPEFLNFANTVVAGAKMPRMVMSEFWAYKVPVPPLAEQCRIAALLNQAAALCAKRAETVARLDGLAQSIFTEMFGDPRANDRQWTRGKIGECISDMRGGAALEPDDFISEGFPILHKGAIKAHGEVYLDQKKKTFVDTEYAKAKSQCIVDRTFVAITLRDLVPSGPSIGLAASLLTGPYDKYLLAQGAYGFRLNHRLVTPEYFVSLSNMPTFRHVLRQNAVGSTQIHIRTPVYLEIGLPLPPIGLQQKFSASIRHLESIKTKARASAEEFEKLFASLQHSAFRGEL</sequence>
<comment type="caution">
    <text evidence="3">The sequence shown here is derived from an EMBL/GenBank/DDBJ whole genome shotgun (WGS) entry which is preliminary data.</text>
</comment>
<evidence type="ECO:0000256" key="1">
    <source>
        <dbReference type="ARBA" id="ARBA00022747"/>
    </source>
</evidence>
<keyword evidence="2" id="KW-0238">DNA-binding</keyword>
<dbReference type="SUPFAM" id="SSF116734">
    <property type="entry name" value="DNA methylase specificity domain"/>
    <property type="match status" value="2"/>
</dbReference>
<dbReference type="PANTHER" id="PTHR30408">
    <property type="entry name" value="TYPE-1 RESTRICTION ENZYME ECOKI SPECIFICITY PROTEIN"/>
    <property type="match status" value="1"/>
</dbReference>
<dbReference type="Gene3D" id="3.90.220.20">
    <property type="entry name" value="DNA methylase specificity domains"/>
    <property type="match status" value="2"/>
</dbReference>
<evidence type="ECO:0000256" key="2">
    <source>
        <dbReference type="ARBA" id="ARBA00023125"/>
    </source>
</evidence>
<dbReference type="GO" id="GO:0009307">
    <property type="term" value="P:DNA restriction-modification system"/>
    <property type="evidence" value="ECO:0007669"/>
    <property type="project" value="UniProtKB-KW"/>
</dbReference>
<evidence type="ECO:0000313" key="3">
    <source>
        <dbReference type="EMBL" id="MBB5400544.1"/>
    </source>
</evidence>
<dbReference type="Proteomes" id="UP000592820">
    <property type="component" value="Unassembled WGS sequence"/>
</dbReference>
<keyword evidence="1" id="KW-0680">Restriction system</keyword>
<name>A0A7W8P0U3_9BURK</name>
<dbReference type="AlphaFoldDB" id="A0A7W8P0U3"/>
<keyword evidence="3" id="KW-0378">Hydrolase</keyword>
<protein>
    <submittedName>
        <fullName evidence="3">Type I restriction enzyme S subunit</fullName>
        <ecNumber evidence="3">3.1.21.3</ecNumber>
    </submittedName>
</protein>
<reference evidence="3 4" key="1">
    <citation type="submission" date="2020-08" db="EMBL/GenBank/DDBJ databases">
        <title>Genomic Encyclopedia of Type Strains, Phase IV (KMG-V): Genome sequencing to study the core and pangenomes of soil and plant-associated prokaryotes.</title>
        <authorList>
            <person name="Whitman W."/>
        </authorList>
    </citation>
    <scope>NUCLEOTIDE SEQUENCE [LARGE SCALE GENOMIC DNA]</scope>
    <source>
        <strain evidence="3 4">JPY162</strain>
    </source>
</reference>
<dbReference type="InterPro" id="IPR044946">
    <property type="entry name" value="Restrct_endonuc_typeI_TRD_sf"/>
</dbReference>